<accession>A0ABR6XKT6</accession>
<evidence type="ECO:0000256" key="1">
    <source>
        <dbReference type="ARBA" id="ARBA00007613"/>
    </source>
</evidence>
<dbReference type="InterPro" id="IPR010131">
    <property type="entry name" value="MdtP/NodT-like"/>
</dbReference>
<evidence type="ECO:0000256" key="2">
    <source>
        <dbReference type="RuleBase" id="RU362097"/>
    </source>
</evidence>
<dbReference type="PANTHER" id="PTHR30203:SF32">
    <property type="entry name" value="CATION EFFLUX SYSTEM PROTEIN CUSC"/>
    <property type="match status" value="1"/>
</dbReference>
<comment type="caution">
    <text evidence="3">The sequence shown here is derived from an EMBL/GenBank/DDBJ whole genome shotgun (WGS) entry which is preliminary data.</text>
</comment>
<dbReference type="Pfam" id="PF02321">
    <property type="entry name" value="OEP"/>
    <property type="match status" value="2"/>
</dbReference>
<dbReference type="InterPro" id="IPR003423">
    <property type="entry name" value="OMP_efflux"/>
</dbReference>
<dbReference type="PROSITE" id="PS51257">
    <property type="entry name" value="PROKAR_LIPOPROTEIN"/>
    <property type="match status" value="1"/>
</dbReference>
<feature type="signal peptide" evidence="2">
    <location>
        <begin position="1"/>
        <end position="19"/>
    </location>
</feature>
<proteinExistence type="inferred from homology"/>
<keyword evidence="2" id="KW-0472">Membrane</keyword>
<keyword evidence="2" id="KW-0449">Lipoprotein</keyword>
<name>A0ABR6XKT6_9BURK</name>
<keyword evidence="2" id="KW-0564">Palmitate</keyword>
<dbReference type="Proteomes" id="UP000637632">
    <property type="component" value="Unassembled WGS sequence"/>
</dbReference>
<keyword evidence="2" id="KW-0732">Signal</keyword>
<feature type="chain" id="PRO_5045005594" evidence="2">
    <location>
        <begin position="20"/>
        <end position="461"/>
    </location>
</feature>
<keyword evidence="2" id="KW-0812">Transmembrane</keyword>
<comment type="subcellular location">
    <subcellularLocation>
        <location evidence="2">Cell membrane</location>
        <topology evidence="2">Lipid-anchor</topology>
    </subcellularLocation>
</comment>
<dbReference type="PANTHER" id="PTHR30203">
    <property type="entry name" value="OUTER MEMBRANE CATION EFFLUX PROTEIN"/>
    <property type="match status" value="1"/>
</dbReference>
<keyword evidence="4" id="KW-1185">Reference proteome</keyword>
<reference evidence="3 4" key="1">
    <citation type="submission" date="2020-08" db="EMBL/GenBank/DDBJ databases">
        <title>Novel species isolated from subtropical streams in China.</title>
        <authorList>
            <person name="Lu H."/>
        </authorList>
    </citation>
    <scope>NUCLEOTIDE SEQUENCE [LARGE SCALE GENOMIC DNA]</scope>
    <source>
        <strain evidence="3 4">CCTCC AB 2015119</strain>
    </source>
</reference>
<protein>
    <submittedName>
        <fullName evidence="3">Efflux transporter outer membrane subunit</fullName>
    </submittedName>
</protein>
<dbReference type="Gene3D" id="2.20.200.10">
    <property type="entry name" value="Outer membrane efflux proteins (OEP)"/>
    <property type="match status" value="1"/>
</dbReference>
<dbReference type="NCBIfam" id="TIGR01845">
    <property type="entry name" value="outer_NodT"/>
    <property type="match status" value="1"/>
</dbReference>
<organism evidence="3 4">
    <name type="scientific">Undibacterium aquatile</name>
    <dbReference type="NCBI Taxonomy" id="1537398"/>
    <lineage>
        <taxon>Bacteria</taxon>
        <taxon>Pseudomonadati</taxon>
        <taxon>Pseudomonadota</taxon>
        <taxon>Betaproteobacteria</taxon>
        <taxon>Burkholderiales</taxon>
        <taxon>Oxalobacteraceae</taxon>
        <taxon>Undibacterium</taxon>
    </lineage>
</organism>
<evidence type="ECO:0000313" key="4">
    <source>
        <dbReference type="Proteomes" id="UP000637632"/>
    </source>
</evidence>
<comment type="similarity">
    <text evidence="1 2">Belongs to the outer membrane factor (OMF) (TC 1.B.17) family.</text>
</comment>
<dbReference type="EMBL" id="JACOFT010000006">
    <property type="protein sequence ID" value="MBC3812971.1"/>
    <property type="molecule type" value="Genomic_DNA"/>
</dbReference>
<evidence type="ECO:0000313" key="3">
    <source>
        <dbReference type="EMBL" id="MBC3812971.1"/>
    </source>
</evidence>
<keyword evidence="2" id="KW-1134">Transmembrane beta strand</keyword>
<sequence length="461" mass="50575">MKYIIFSALILVLSACSLTPDLVRPAAPIPDTYSTQQQMQGKSIAETGWRRVFTDAQLQYLIQLALENNRDLRIASLNVEAVRAQFQIQDSARLPTIDATAGSIRQRTAMTDSAAASVNTQHTAGLTITAFELDFFGRVKSLSDAAFARYLASEQGQRSANISLIGAVADAYYEDLLTRQQLDLTEKTLADWRTSLKLTRSLKTAGQVSSADVIVAEGQVASAEADLSERQRQLSKTHNALRLLTGSDFVHNKAISDRFSDSALPPQIPAGLPSDLLSLRPDILQAEQNLIAANADIGSARAAFFPRISLTTSVGYSSSSLSNLFGGNQHAWSFAPQMTQPIFQHGRLRSELKLAEIRKSSAIADYERAIQTAFREVADALAGQATFASQIEAQQRFSDSARKNLELTRIRYHAGQDSRLQLLDAQRTLYTVQRALLELRKQEYSNTVALYKSLGGGVLDE</sequence>
<dbReference type="Gene3D" id="1.20.1600.10">
    <property type="entry name" value="Outer membrane efflux proteins (OEP)"/>
    <property type="match status" value="1"/>
</dbReference>
<gene>
    <name evidence="3" type="ORF">H8K26_16120</name>
</gene>
<dbReference type="RefSeq" id="WP_190480849.1">
    <property type="nucleotide sequence ID" value="NZ_JACOFT010000006.1"/>
</dbReference>
<dbReference type="SUPFAM" id="SSF56954">
    <property type="entry name" value="Outer membrane efflux proteins (OEP)"/>
    <property type="match status" value="1"/>
</dbReference>